<feature type="domain" description="Fringe-like glycosyltransferase" evidence="14">
    <location>
        <begin position="200"/>
        <end position="273"/>
    </location>
</feature>
<organism evidence="15 16">
    <name type="scientific">Bombardia bombarda</name>
    <dbReference type="NCBI Taxonomy" id="252184"/>
    <lineage>
        <taxon>Eukaryota</taxon>
        <taxon>Fungi</taxon>
        <taxon>Dikarya</taxon>
        <taxon>Ascomycota</taxon>
        <taxon>Pezizomycotina</taxon>
        <taxon>Sordariomycetes</taxon>
        <taxon>Sordariomycetidae</taxon>
        <taxon>Sordariales</taxon>
        <taxon>Lasiosphaeriaceae</taxon>
        <taxon>Bombardia</taxon>
    </lineage>
</organism>
<keyword evidence="6" id="KW-0808">Transferase</keyword>
<dbReference type="AlphaFoldDB" id="A0AA39XMG3"/>
<dbReference type="GO" id="GO:0016263">
    <property type="term" value="F:glycoprotein-N-acetylgalactosamine 3-beta-galactosyltransferase activity"/>
    <property type="evidence" value="ECO:0007669"/>
    <property type="project" value="UniProtKB-EC"/>
</dbReference>
<dbReference type="EC" id="2.4.1.122" evidence="4"/>
<keyword evidence="10 12" id="KW-1133">Transmembrane helix</keyword>
<feature type="transmembrane region" description="Helical" evidence="12">
    <location>
        <begin position="16"/>
        <end position="35"/>
    </location>
</feature>
<dbReference type="InterPro" id="IPR003609">
    <property type="entry name" value="Pan_app"/>
</dbReference>
<evidence type="ECO:0000256" key="8">
    <source>
        <dbReference type="ARBA" id="ARBA00022741"/>
    </source>
</evidence>
<evidence type="ECO:0000256" key="2">
    <source>
        <dbReference type="ARBA" id="ARBA00004922"/>
    </source>
</evidence>
<evidence type="ECO:0000256" key="7">
    <source>
        <dbReference type="ARBA" id="ARBA00022692"/>
    </source>
</evidence>
<keyword evidence="9" id="KW-0735">Signal-anchor</keyword>
<comment type="subcellular location">
    <subcellularLocation>
        <location evidence="1">Membrane</location>
        <topology evidence="1">Single-pass type II membrane protein</topology>
    </subcellularLocation>
</comment>
<evidence type="ECO:0000256" key="5">
    <source>
        <dbReference type="ARBA" id="ARBA00022676"/>
    </source>
</evidence>
<evidence type="ECO:0000256" key="11">
    <source>
        <dbReference type="ARBA" id="ARBA00023136"/>
    </source>
</evidence>
<evidence type="ECO:0000256" key="12">
    <source>
        <dbReference type="SAM" id="Phobius"/>
    </source>
</evidence>
<evidence type="ECO:0000259" key="13">
    <source>
        <dbReference type="Pfam" id="PF00024"/>
    </source>
</evidence>
<keyword evidence="8" id="KW-0547">Nucleotide-binding</keyword>
<dbReference type="EMBL" id="JAULSR010000001">
    <property type="protein sequence ID" value="KAK0636624.1"/>
    <property type="molecule type" value="Genomic_DNA"/>
</dbReference>
<dbReference type="Proteomes" id="UP001174934">
    <property type="component" value="Unassembled WGS sequence"/>
</dbReference>
<evidence type="ECO:0000256" key="9">
    <source>
        <dbReference type="ARBA" id="ARBA00022968"/>
    </source>
</evidence>
<keyword evidence="5" id="KW-0328">Glycosyltransferase</keyword>
<protein>
    <recommendedName>
        <fullName evidence="4">N-acetylgalactosaminide beta-1,3-galactosyltransferase</fullName>
        <ecNumber evidence="4">2.4.1.122</ecNumber>
    </recommendedName>
</protein>
<evidence type="ECO:0000313" key="15">
    <source>
        <dbReference type="EMBL" id="KAK0636624.1"/>
    </source>
</evidence>
<name>A0AA39XMG3_9PEZI</name>
<gene>
    <name evidence="15" type="ORF">B0T17DRAFT_483723</name>
</gene>
<dbReference type="Gene3D" id="3.50.4.10">
    <property type="entry name" value="Hepatocyte Growth Factor"/>
    <property type="match status" value="1"/>
</dbReference>
<dbReference type="PANTHER" id="PTHR23033">
    <property type="entry name" value="BETA1,3-GALACTOSYLTRANSFERASE"/>
    <property type="match status" value="1"/>
</dbReference>
<keyword evidence="7 12" id="KW-0812">Transmembrane</keyword>
<dbReference type="Pfam" id="PF02434">
    <property type="entry name" value="Fringe"/>
    <property type="match status" value="1"/>
</dbReference>
<comment type="caution">
    <text evidence="15">The sequence shown here is derived from an EMBL/GenBank/DDBJ whole genome shotgun (WGS) entry which is preliminary data.</text>
</comment>
<dbReference type="GO" id="GO:0016020">
    <property type="term" value="C:membrane"/>
    <property type="evidence" value="ECO:0007669"/>
    <property type="project" value="UniProtKB-SubCell"/>
</dbReference>
<dbReference type="InterPro" id="IPR003378">
    <property type="entry name" value="Fringe-like_glycosylTrfase"/>
</dbReference>
<dbReference type="PANTHER" id="PTHR23033:SF40">
    <property type="entry name" value="APPLE DOMAIN-CONTAINING PROTEIN"/>
    <property type="match status" value="1"/>
</dbReference>
<feature type="domain" description="Apple" evidence="13">
    <location>
        <begin position="384"/>
        <end position="426"/>
    </location>
</feature>
<reference evidence="15" key="1">
    <citation type="submission" date="2023-06" db="EMBL/GenBank/DDBJ databases">
        <title>Genome-scale phylogeny and comparative genomics of the fungal order Sordariales.</title>
        <authorList>
            <consortium name="Lawrence Berkeley National Laboratory"/>
            <person name="Hensen N."/>
            <person name="Bonometti L."/>
            <person name="Westerberg I."/>
            <person name="Brannstrom I.O."/>
            <person name="Guillou S."/>
            <person name="Cros-Aarteil S."/>
            <person name="Calhoun S."/>
            <person name="Haridas S."/>
            <person name="Kuo A."/>
            <person name="Mondo S."/>
            <person name="Pangilinan J."/>
            <person name="Riley R."/>
            <person name="LaButti K."/>
            <person name="Andreopoulos B."/>
            <person name="Lipzen A."/>
            <person name="Chen C."/>
            <person name="Yanf M."/>
            <person name="Daum C."/>
            <person name="Ng V."/>
            <person name="Clum A."/>
            <person name="Steindorff A."/>
            <person name="Ohm R."/>
            <person name="Martin F."/>
            <person name="Silar P."/>
            <person name="Natvig D."/>
            <person name="Lalanne C."/>
            <person name="Gautier V."/>
            <person name="Ament-velasquez S.L."/>
            <person name="Kruys A."/>
            <person name="Hutchinson M.I."/>
            <person name="Powell A.J."/>
            <person name="Barry K."/>
            <person name="Miller A.N."/>
            <person name="Grigoriev I.V."/>
            <person name="Debuchy R."/>
            <person name="Gladieux P."/>
            <person name="Thoren M.H."/>
            <person name="Johannesson H."/>
        </authorList>
    </citation>
    <scope>NUCLEOTIDE SEQUENCE</scope>
    <source>
        <strain evidence="15">SMH3391-2</strain>
    </source>
</reference>
<sequence length="459" mass="51873">MQRRVWPRTTRRQRRFLRLLVLPIAFLSVLFSFILPYDHPIRLAVYFNLSSLSSFLFTTTDNRWISRPPLYPFNWSEDIGVILKSGFGTQHRIAAWLDAVQTVGDVLIVADFETKQGGHYSHPQTGQTLPVHDAVALTLGGGALPSSLLTHPRVEKYAKLWAAINGGDLDEARVMCKSFGWELDAMKFISSLELAYRDMPPKKWYILVDDDTYIVQPSMELLLGHLDPDVPYYVGNAVGDYKARFAHGGSAILISHAAMQRLFAHPRVVSNAHVGSLYDTWGDRLLAKTLMKVGVYLNEDHSHLFNGERPLATKIRPDRICAPLVSFHSLASPDDMRATGDTFRNITDLVRWVDVWDIYGAPPLDKLVVRQMRRGWDHVGSVDEHTKTINDVMLAEECFEACERRPKCLAWTWEKGAKVCHLSPWMTVGQADEGKVSGPNAPRAKRLAMACRFGRDGKF</sequence>
<evidence type="ECO:0000256" key="4">
    <source>
        <dbReference type="ARBA" id="ARBA00012557"/>
    </source>
</evidence>
<dbReference type="Pfam" id="PF00024">
    <property type="entry name" value="PAN_1"/>
    <property type="match status" value="1"/>
</dbReference>
<evidence type="ECO:0000256" key="3">
    <source>
        <dbReference type="ARBA" id="ARBA00006462"/>
    </source>
</evidence>
<comment type="similarity">
    <text evidence="3">Belongs to the glycosyltransferase 31 family. Beta3-Gal-T subfamily.</text>
</comment>
<dbReference type="GO" id="GO:0000166">
    <property type="term" value="F:nucleotide binding"/>
    <property type="evidence" value="ECO:0007669"/>
    <property type="project" value="UniProtKB-KW"/>
</dbReference>
<keyword evidence="16" id="KW-1185">Reference proteome</keyword>
<evidence type="ECO:0000259" key="14">
    <source>
        <dbReference type="Pfam" id="PF02434"/>
    </source>
</evidence>
<dbReference type="InterPro" id="IPR026050">
    <property type="entry name" value="C1GALT1/C1GALT1_chp1"/>
</dbReference>
<evidence type="ECO:0000313" key="16">
    <source>
        <dbReference type="Proteomes" id="UP001174934"/>
    </source>
</evidence>
<comment type="pathway">
    <text evidence="2">Protein modification; protein glycosylation.</text>
</comment>
<evidence type="ECO:0000256" key="6">
    <source>
        <dbReference type="ARBA" id="ARBA00022679"/>
    </source>
</evidence>
<dbReference type="Gene3D" id="3.90.550.50">
    <property type="match status" value="1"/>
</dbReference>
<accession>A0AA39XMG3</accession>
<evidence type="ECO:0000256" key="1">
    <source>
        <dbReference type="ARBA" id="ARBA00004606"/>
    </source>
</evidence>
<keyword evidence="11 12" id="KW-0472">Membrane</keyword>
<proteinExistence type="inferred from homology"/>
<evidence type="ECO:0000256" key="10">
    <source>
        <dbReference type="ARBA" id="ARBA00022989"/>
    </source>
</evidence>